<comment type="caution">
    <text evidence="2">The sequence shown here is derived from an EMBL/GenBank/DDBJ whole genome shotgun (WGS) entry which is preliminary data.</text>
</comment>
<evidence type="ECO:0000313" key="2">
    <source>
        <dbReference type="EMBL" id="MBP2475689.1"/>
    </source>
</evidence>
<dbReference type="SUPFAM" id="SSF55961">
    <property type="entry name" value="Bet v1-like"/>
    <property type="match status" value="1"/>
</dbReference>
<protein>
    <recommendedName>
        <fullName evidence="4">Polyketide cyclase</fullName>
    </recommendedName>
</protein>
<evidence type="ECO:0000313" key="3">
    <source>
        <dbReference type="Proteomes" id="UP001519363"/>
    </source>
</evidence>
<dbReference type="Gene3D" id="3.30.530.20">
    <property type="match status" value="1"/>
</dbReference>
<dbReference type="EMBL" id="JAGIOO010000001">
    <property type="protein sequence ID" value="MBP2475689.1"/>
    <property type="molecule type" value="Genomic_DNA"/>
</dbReference>
<evidence type="ECO:0008006" key="4">
    <source>
        <dbReference type="Google" id="ProtNLM"/>
    </source>
</evidence>
<keyword evidence="1" id="KW-0812">Transmembrane</keyword>
<dbReference type="Proteomes" id="UP001519363">
    <property type="component" value="Unassembled WGS sequence"/>
</dbReference>
<organism evidence="2 3">
    <name type="scientific">Crossiella equi</name>
    <dbReference type="NCBI Taxonomy" id="130796"/>
    <lineage>
        <taxon>Bacteria</taxon>
        <taxon>Bacillati</taxon>
        <taxon>Actinomycetota</taxon>
        <taxon>Actinomycetes</taxon>
        <taxon>Pseudonocardiales</taxon>
        <taxon>Pseudonocardiaceae</taxon>
        <taxon>Crossiella</taxon>
    </lineage>
</organism>
<dbReference type="RefSeq" id="WP_209707229.1">
    <property type="nucleotide sequence ID" value="NZ_JAGIOO010000001.1"/>
</dbReference>
<dbReference type="InterPro" id="IPR023393">
    <property type="entry name" value="START-like_dom_sf"/>
</dbReference>
<gene>
    <name evidence="2" type="ORF">JOF53_004561</name>
</gene>
<accession>A0ABS5AHI4</accession>
<keyword evidence="1" id="KW-0472">Membrane</keyword>
<reference evidence="2 3" key="1">
    <citation type="submission" date="2021-03" db="EMBL/GenBank/DDBJ databases">
        <title>Sequencing the genomes of 1000 actinobacteria strains.</title>
        <authorList>
            <person name="Klenk H.-P."/>
        </authorList>
    </citation>
    <scope>NUCLEOTIDE SEQUENCE [LARGE SCALE GENOMIC DNA]</scope>
    <source>
        <strain evidence="2 3">DSM 44580</strain>
    </source>
</reference>
<proteinExistence type="predicted"/>
<keyword evidence="3" id="KW-1185">Reference proteome</keyword>
<sequence>MPGNDYAFHTRWSLPGRVDQVADVLFDPEDLVRWWPSVYLDVRKSEEGDERGIGSAFDLYTKGWLPYTLRWRMRVVSHDSASTSEFTAEGDLAGRGVWELRQVGDQVQVDFDWRVRADKPLLRHGSAVFKPIFEANHNWAMAKGLESLRLELARRSATGAELAAVPPPPGRTPRARVYAGIAVLALLAVAVWRRRQN</sequence>
<keyword evidence="1" id="KW-1133">Transmembrane helix</keyword>
<feature type="transmembrane region" description="Helical" evidence="1">
    <location>
        <begin position="175"/>
        <end position="192"/>
    </location>
</feature>
<name>A0ABS5AHI4_9PSEU</name>
<evidence type="ECO:0000256" key="1">
    <source>
        <dbReference type="SAM" id="Phobius"/>
    </source>
</evidence>